<dbReference type="PANTHER" id="PTHR10357:SF219">
    <property type="entry name" value="MALTOSE ALPHA-D-GLUCOSYLTRANSFERASE"/>
    <property type="match status" value="1"/>
</dbReference>
<dbReference type="GO" id="GO:0050385">
    <property type="term" value="F:ureidoglycolate lyase activity"/>
    <property type="evidence" value="ECO:0007669"/>
    <property type="project" value="UniProtKB-EC"/>
</dbReference>
<protein>
    <recommendedName>
        <fullName evidence="5">maltose alpha-D-glucosyltransferase</fullName>
        <ecNumber evidence="5">5.4.99.16</ecNumber>
    </recommendedName>
    <alternativeName>
        <fullName evidence="11">Maltose alpha-D-glucosyltransferase</fullName>
    </alternativeName>
</protein>
<comment type="catalytic activity">
    <reaction evidence="1">
        <text>D-maltose = alpha,alpha-trehalose</text>
        <dbReference type="Rhea" id="RHEA:15145"/>
        <dbReference type="ChEBI" id="CHEBI:16551"/>
        <dbReference type="ChEBI" id="CHEBI:17306"/>
        <dbReference type="EC" id="5.4.99.16"/>
    </reaction>
</comment>
<dbReference type="InterPro" id="IPR011051">
    <property type="entry name" value="RmlC_Cupin_sf"/>
</dbReference>
<keyword evidence="8" id="KW-0106">Calcium</keyword>
<comment type="caution">
    <text evidence="15">The sequence shown here is derived from an EMBL/GenBank/DDBJ whole genome shotgun (WGS) entry which is preliminary data.</text>
</comment>
<accession>A0A2P6NEN4</accession>
<dbReference type="GO" id="GO:0006144">
    <property type="term" value="P:purine nucleobase metabolic process"/>
    <property type="evidence" value="ECO:0007669"/>
    <property type="project" value="UniProtKB-KW"/>
</dbReference>
<organism evidence="15 16">
    <name type="scientific">Planoprotostelium fungivorum</name>
    <dbReference type="NCBI Taxonomy" id="1890364"/>
    <lineage>
        <taxon>Eukaryota</taxon>
        <taxon>Amoebozoa</taxon>
        <taxon>Evosea</taxon>
        <taxon>Variosea</taxon>
        <taxon>Cavosteliida</taxon>
        <taxon>Cavosteliaceae</taxon>
        <taxon>Planoprotostelium</taxon>
    </lineage>
</organism>
<comment type="catalytic activity">
    <reaction evidence="12">
        <text>(S)-ureidoglycolate = urea + glyoxylate</text>
        <dbReference type="Rhea" id="RHEA:11304"/>
        <dbReference type="ChEBI" id="CHEBI:16199"/>
        <dbReference type="ChEBI" id="CHEBI:36655"/>
        <dbReference type="ChEBI" id="CHEBI:57296"/>
        <dbReference type="EC" id="4.3.2.3"/>
    </reaction>
</comment>
<dbReference type="SMART" id="SM00642">
    <property type="entry name" value="Aamy"/>
    <property type="match status" value="1"/>
</dbReference>
<dbReference type="GO" id="GO:0046872">
    <property type="term" value="F:metal ion binding"/>
    <property type="evidence" value="ECO:0007669"/>
    <property type="project" value="UniProtKB-KW"/>
</dbReference>
<dbReference type="STRING" id="1890364.A0A2P6NEN4"/>
<comment type="similarity">
    <text evidence="3">Belongs to the allantoicase family.</text>
</comment>
<evidence type="ECO:0000256" key="13">
    <source>
        <dbReference type="SAM" id="MobiDB-lite"/>
    </source>
</evidence>
<dbReference type="InterPro" id="IPR008979">
    <property type="entry name" value="Galactose-bd-like_sf"/>
</dbReference>
<evidence type="ECO:0000256" key="5">
    <source>
        <dbReference type="ARBA" id="ARBA00012619"/>
    </source>
</evidence>
<comment type="similarity">
    <text evidence="2">Belongs to the glycosyl hydrolase 13 family. TreS subfamily.</text>
</comment>
<dbReference type="FunFam" id="3.20.20.80:FF:000055">
    <property type="entry name" value="Trehalose synthase"/>
    <property type="match status" value="1"/>
</dbReference>
<dbReference type="InterPro" id="IPR024060">
    <property type="entry name" value="Ureidoglycolate_lyase_dom_sf"/>
</dbReference>
<keyword evidence="16" id="KW-1185">Reference proteome</keyword>
<evidence type="ECO:0000256" key="1">
    <source>
        <dbReference type="ARBA" id="ARBA00001595"/>
    </source>
</evidence>
<evidence type="ECO:0000256" key="4">
    <source>
        <dbReference type="ARBA" id="ARBA00011738"/>
    </source>
</evidence>
<dbReference type="InterPro" id="IPR017853">
    <property type="entry name" value="GH"/>
</dbReference>
<dbReference type="Proteomes" id="UP000241769">
    <property type="component" value="Unassembled WGS sequence"/>
</dbReference>
<keyword evidence="6" id="KW-0659">Purine metabolism</keyword>
<dbReference type="Pfam" id="PF04115">
    <property type="entry name" value="Ureidogly_lyase"/>
    <property type="match status" value="1"/>
</dbReference>
<dbReference type="Pfam" id="PF03561">
    <property type="entry name" value="Allantoicase"/>
    <property type="match status" value="2"/>
</dbReference>
<dbReference type="GO" id="GO:0004037">
    <property type="term" value="F:allantoicase activity"/>
    <property type="evidence" value="ECO:0007669"/>
    <property type="project" value="InterPro"/>
</dbReference>
<dbReference type="Gene3D" id="2.60.120.480">
    <property type="entry name" value="Ureidoglycolate hydrolase"/>
    <property type="match status" value="1"/>
</dbReference>
<dbReference type="InterPro" id="IPR015908">
    <property type="entry name" value="Allantoicase_dom"/>
</dbReference>
<feature type="domain" description="Glycosyl hydrolase family 13 catalytic" evidence="14">
    <location>
        <begin position="80"/>
        <end position="480"/>
    </location>
</feature>
<dbReference type="InterPro" id="IPR012810">
    <property type="entry name" value="TreS/a-amylase_N"/>
</dbReference>
<dbReference type="SUPFAM" id="SSF49785">
    <property type="entry name" value="Galactose-binding domain-like"/>
    <property type="match status" value="2"/>
</dbReference>
<dbReference type="Gene3D" id="2.60.40.1180">
    <property type="entry name" value="Golgi alpha-mannosidase II"/>
    <property type="match status" value="1"/>
</dbReference>
<evidence type="ECO:0000313" key="16">
    <source>
        <dbReference type="Proteomes" id="UP000241769"/>
    </source>
</evidence>
<dbReference type="AlphaFoldDB" id="A0A2P6NEN4"/>
<dbReference type="InterPro" id="IPR007247">
    <property type="entry name" value="Ureidogly_lyase"/>
</dbReference>
<dbReference type="GO" id="GO:0004848">
    <property type="term" value="F:ureidoglycolate hydrolase activity"/>
    <property type="evidence" value="ECO:0007669"/>
    <property type="project" value="InterPro"/>
</dbReference>
<evidence type="ECO:0000256" key="12">
    <source>
        <dbReference type="ARBA" id="ARBA00047684"/>
    </source>
</evidence>
<evidence type="ECO:0000259" key="14">
    <source>
        <dbReference type="SMART" id="SM00642"/>
    </source>
</evidence>
<evidence type="ECO:0000256" key="11">
    <source>
        <dbReference type="ARBA" id="ARBA00031378"/>
    </source>
</evidence>
<dbReference type="GO" id="GO:0000256">
    <property type="term" value="P:allantoin catabolic process"/>
    <property type="evidence" value="ECO:0007669"/>
    <property type="project" value="InterPro"/>
</dbReference>
<keyword evidence="7" id="KW-0479">Metal-binding</keyword>
<dbReference type="Gene3D" id="2.60.120.260">
    <property type="entry name" value="Galactose-binding domain-like"/>
    <property type="match status" value="2"/>
</dbReference>
<dbReference type="SUPFAM" id="SSF51182">
    <property type="entry name" value="RmlC-like cupins"/>
    <property type="match status" value="1"/>
</dbReference>
<dbReference type="GO" id="GO:0005975">
    <property type="term" value="P:carbohydrate metabolic process"/>
    <property type="evidence" value="ECO:0007669"/>
    <property type="project" value="InterPro"/>
</dbReference>
<evidence type="ECO:0000256" key="9">
    <source>
        <dbReference type="ARBA" id="ARBA00023235"/>
    </source>
</evidence>
<dbReference type="PANTHER" id="PTHR10357">
    <property type="entry name" value="ALPHA-AMYLASE FAMILY MEMBER"/>
    <property type="match status" value="1"/>
</dbReference>
<keyword evidence="10" id="KW-0456">Lyase</keyword>
<dbReference type="InterPro" id="IPR013780">
    <property type="entry name" value="Glyco_hydro_b"/>
</dbReference>
<evidence type="ECO:0000256" key="10">
    <source>
        <dbReference type="ARBA" id="ARBA00023239"/>
    </source>
</evidence>
<dbReference type="EC" id="5.4.99.16" evidence="5"/>
<reference evidence="15 16" key="1">
    <citation type="journal article" date="2018" name="Genome Biol. Evol.">
        <title>Multiple Roots of Fruiting Body Formation in Amoebozoa.</title>
        <authorList>
            <person name="Hillmann F."/>
            <person name="Forbes G."/>
            <person name="Novohradska S."/>
            <person name="Ferling I."/>
            <person name="Riege K."/>
            <person name="Groth M."/>
            <person name="Westermann M."/>
            <person name="Marz M."/>
            <person name="Spaller T."/>
            <person name="Winckler T."/>
            <person name="Schaap P."/>
            <person name="Glockner G."/>
        </authorList>
    </citation>
    <scope>NUCLEOTIDE SEQUENCE [LARGE SCALE GENOMIC DNA]</scope>
    <source>
        <strain evidence="15 16">Jena</strain>
    </source>
</reference>
<dbReference type="CDD" id="cd11334">
    <property type="entry name" value="AmyAc_TreS"/>
    <property type="match status" value="1"/>
</dbReference>
<gene>
    <name evidence="15" type="ORF">PROFUN_10123</name>
</gene>
<dbReference type="SUPFAM" id="SSF51445">
    <property type="entry name" value="(Trans)glycosidases"/>
    <property type="match status" value="1"/>
</dbReference>
<evidence type="ECO:0000256" key="7">
    <source>
        <dbReference type="ARBA" id="ARBA00022723"/>
    </source>
</evidence>
<feature type="compositionally biased region" description="Polar residues" evidence="13">
    <location>
        <begin position="1"/>
        <end position="13"/>
    </location>
</feature>
<dbReference type="InterPro" id="IPR006047">
    <property type="entry name" value="GH13_cat_dom"/>
</dbReference>
<dbReference type="SUPFAM" id="SSF51011">
    <property type="entry name" value="Glycosyl hydrolase domain"/>
    <property type="match status" value="1"/>
</dbReference>
<name>A0A2P6NEN4_9EUKA</name>
<dbReference type="EMBL" id="MDYQ01000103">
    <property type="protein sequence ID" value="PRP82423.1"/>
    <property type="molecule type" value="Genomic_DNA"/>
</dbReference>
<dbReference type="OrthoDB" id="1740265at2759"/>
<evidence type="ECO:0000313" key="15">
    <source>
        <dbReference type="EMBL" id="PRP82423.1"/>
    </source>
</evidence>
<feature type="region of interest" description="Disordered" evidence="13">
    <location>
        <begin position="1"/>
        <end position="27"/>
    </location>
</feature>
<keyword evidence="9" id="KW-0413">Isomerase</keyword>
<evidence type="ECO:0000256" key="6">
    <source>
        <dbReference type="ARBA" id="ARBA00022631"/>
    </source>
</evidence>
<dbReference type="NCBIfam" id="TIGR02456">
    <property type="entry name" value="treS_nterm"/>
    <property type="match status" value="1"/>
</dbReference>
<comment type="subunit">
    <text evidence="4">Homodimer.</text>
</comment>
<sequence length="1142" mass="128920">MATSADATSTSGQVDVEQLRQASGSKRNELVKFSLTGMDSPKPRNRPGRVRKAVSLAAAESGATVNDSERLWYQEAVFYEVYVRAFCDANGDGHGDLQGVTSRLDYLSNLGVNCIWLLPIYPSPLRDDGYDVADYCGVHPHYGTIEDFQTLVNAVHERNMRIIADLIPNHTSDEHEWFKKSRADRNGPYRDYYVWTDNPETYNDARIIFVDTEKSNWTWDEVAGQYYWHRFFSSQPDLNFDNPKVQEEMKNVMRFWLNLGIDGFRVDAIPYLFEREGTNCENLPETHAYLKELRTMMNEEYPGRVMLAEACQLPHQVREYFGDGDEFHMGFHFPVMPRAHNSSSLKEILAATPEIPEGCQWVTFLRNHDELTLEMVTPEERKWMWDEYAPDMQMRINLGIRRRLHPLLDNDRRKVELAKCMLLTLPGSPILYYGDEIGTGDNIDLFDRNGVRTPMQWDSTRPHAGFSEAEKVYAPVIDSQLYNCERVNVKDAMADPSSLYHVLRHMIHQRRKHQAFGSGKLVWIDHEDLSIAAWIRVYKMDVMLVVCNLSNEPKSPTITLPERFVSVPDVEDILTETQYSLEENTIQVPLEPFAFKWIELSPVEEALLKRLGNPEKGSLHWAALQDDLAAKEGVTPLDVAREFEHGVVYQLLKISGGVPGEEAGFDRGLGLVDLASAQLGSKIIWTNNEWFAAASNLLKPGRGSFSPQTFVSTGQLYDGWETARHGALRRGGRDFCYIQLGVPGVVKGFDIDTNHFTGNYAPAASVDGYCADRELSTEELNVVVSGIVEDVHNNRQEWTEILPEVTLSASSQHYFAAALVSRWTHLRLNIYPDGGVARFRAFGDVTPKWNDEKEEEMIDLALITHGGKGVFVSDSYFSHPDNAITPGRGINMGDGWETKRSRSPDHKEWLVIRLGRLGSIEEIELGNYPWGVVVDGCFGEGGEWREMLPLTHLEGHKQQTFVRTTDSQATESIATLRDVGLVSHVRVTIIPDGGISRIRLRGKPFSRKSLTREMLSTSLTSHIQLLGIDEGRFHTFGSVSQVLTDEGCKQWLASTTGTMSVMCKQGIALPHGMVQLQQNFEGECTYVPLGGVAKYLVVVALPKIRGTRPDLMNLSGFINEGNRAVHIHQGVWHYIAPLGELN</sequence>
<dbReference type="Pfam" id="PF00128">
    <property type="entry name" value="Alpha-amylase"/>
    <property type="match status" value="1"/>
</dbReference>
<dbReference type="Gene3D" id="3.90.400.10">
    <property type="entry name" value="Oligo-1,6-glucosidase, Domain 2"/>
    <property type="match status" value="1"/>
</dbReference>
<dbReference type="Gene3D" id="3.20.20.80">
    <property type="entry name" value="Glycosidases"/>
    <property type="match status" value="1"/>
</dbReference>
<evidence type="ECO:0000256" key="8">
    <source>
        <dbReference type="ARBA" id="ARBA00022837"/>
    </source>
</evidence>
<proteinExistence type="inferred from homology"/>
<dbReference type="GO" id="GO:0047471">
    <property type="term" value="F:maltose alpha-D-glucosyltransferase activity"/>
    <property type="evidence" value="ECO:0007669"/>
    <property type="project" value="UniProtKB-EC"/>
</dbReference>
<evidence type="ECO:0000256" key="3">
    <source>
        <dbReference type="ARBA" id="ARBA00009242"/>
    </source>
</evidence>
<evidence type="ECO:0000256" key="2">
    <source>
        <dbReference type="ARBA" id="ARBA00005496"/>
    </source>
</evidence>
<dbReference type="InParanoid" id="A0A2P6NEN4"/>
<dbReference type="InterPro" id="IPR045857">
    <property type="entry name" value="O16G_dom_2"/>
</dbReference>
<dbReference type="InterPro" id="IPR005164">
    <property type="entry name" value="Allantoicase"/>
</dbReference>
<dbReference type="NCBIfam" id="TIGR02961">
    <property type="entry name" value="allantoicase"/>
    <property type="match status" value="1"/>
</dbReference>